<evidence type="ECO:0000256" key="2">
    <source>
        <dbReference type="PIRSR" id="PIRSR005962-1"/>
    </source>
</evidence>
<reference evidence="4 5" key="1">
    <citation type="journal article" date="2009" name="Infect. Immun.">
        <title>Comparative genomics reveal extensive transposon-mediated genomic plasticity and diversity among potential effector proteins within the genus Coxiella.</title>
        <authorList>
            <person name="Beare P.A."/>
            <person name="Unsworth N."/>
            <person name="Andoh M."/>
            <person name="Voth D.E."/>
            <person name="Omsland A."/>
            <person name="Gilk S.D."/>
            <person name="Williams K.P."/>
            <person name="Sobral B.W."/>
            <person name="Kupko J.J.III."/>
            <person name="Porcella S.F."/>
            <person name="Samuel J.E."/>
            <person name="Heinzen R.A."/>
        </authorList>
    </citation>
    <scope>NUCLEOTIDE SEQUENCE [LARGE SCALE GENOMIC DNA]</scope>
    <source>
        <strain evidence="4 5">Dugway 5J108-111</strain>
    </source>
</reference>
<dbReference type="Pfam" id="PF07687">
    <property type="entry name" value="M20_dimer"/>
    <property type="match status" value="1"/>
</dbReference>
<dbReference type="KEGG" id="cbd:CBUD_1720"/>
<proteinExistence type="predicted"/>
<keyword evidence="2" id="KW-0479">Metal-binding</keyword>
<dbReference type="InterPro" id="IPR036264">
    <property type="entry name" value="Bact_exopeptidase_dim_dom"/>
</dbReference>
<keyword evidence="2" id="KW-0464">Manganese</keyword>
<feature type="binding site" evidence="2">
    <location>
        <position position="101"/>
    </location>
    <ligand>
        <name>Mn(2+)</name>
        <dbReference type="ChEBI" id="CHEBI:29035"/>
        <label>2</label>
    </ligand>
</feature>
<evidence type="ECO:0000259" key="3">
    <source>
        <dbReference type="Pfam" id="PF07687"/>
    </source>
</evidence>
<dbReference type="EMBL" id="CP000733">
    <property type="protein sequence ID" value="ABS78330.1"/>
    <property type="molecule type" value="Genomic_DNA"/>
</dbReference>
<dbReference type="GO" id="GO:0046872">
    <property type="term" value="F:metal ion binding"/>
    <property type="evidence" value="ECO:0007669"/>
    <property type="project" value="UniProtKB-KW"/>
</dbReference>
<dbReference type="CDD" id="cd03886">
    <property type="entry name" value="M20_Acy1"/>
    <property type="match status" value="1"/>
</dbReference>
<dbReference type="Proteomes" id="UP000008555">
    <property type="component" value="Chromosome"/>
</dbReference>
<protein>
    <submittedName>
        <fullName evidence="4">Metal-dependent amidase/aminoacylase/carboxypeptidase</fullName>
    </submittedName>
</protein>
<dbReference type="SUPFAM" id="SSF55031">
    <property type="entry name" value="Bacterial exopeptidase dimerisation domain"/>
    <property type="match status" value="1"/>
</dbReference>
<dbReference type="Gene3D" id="3.30.70.360">
    <property type="match status" value="1"/>
</dbReference>
<dbReference type="InterPro" id="IPR017439">
    <property type="entry name" value="Amidohydrolase"/>
</dbReference>
<accession>A9KGK8</accession>
<evidence type="ECO:0000313" key="4">
    <source>
        <dbReference type="EMBL" id="ABS78330.1"/>
    </source>
</evidence>
<dbReference type="Gene3D" id="3.40.630.10">
    <property type="entry name" value="Zn peptidases"/>
    <property type="match status" value="1"/>
</dbReference>
<dbReference type="InterPro" id="IPR002933">
    <property type="entry name" value="Peptidase_M20"/>
</dbReference>
<dbReference type="PANTHER" id="PTHR11014:SF63">
    <property type="entry name" value="METALLOPEPTIDASE, PUTATIVE (AFU_ORTHOLOGUE AFUA_6G09600)-RELATED"/>
    <property type="match status" value="1"/>
</dbReference>
<dbReference type="NCBIfam" id="TIGR01891">
    <property type="entry name" value="amidohydrolases"/>
    <property type="match status" value="1"/>
</dbReference>
<sequence length="401" mass="44268">MKKTIEQLVPKITTIRREIHAHPELPFKEEKTAALVIKTLRAHGYETIEHFGKTGVVATLDTKRPGKTLAFHANMDALPLAETNTFHHKSKHKNVMHACGHDGHTAILLTIGAALAIHKKNLNGKFKLIFQPSEEIGKGAKAMIKEGALKNSTIDAIFGFHNYPTLAVGKIALRPGAMFAGISRFVIKIKSQGGHGHRPSETCNPIHIGNDMINEITQLSAQLNLSSEELVITINQFHAGKDNNAIPSLASIHGSIRAVNKEIEEKVKSEINELIKKWTAVYDATITLKETFNCIPIINDEDKTAILQKVATEQLGKENVISLKQPLLAYDDFAYFTNKIPPCYFLIGNGENCSMVHTSTYDFCDDAIPIAARILCEVALRMQGPVSKKHDTEIFESLTIS</sequence>
<keyword evidence="1" id="KW-0378">Hydrolase</keyword>
<feature type="binding site" evidence="2">
    <location>
        <position position="161"/>
    </location>
    <ligand>
        <name>Mn(2+)</name>
        <dbReference type="ChEBI" id="CHEBI:29035"/>
        <label>2</label>
    </ligand>
</feature>
<feature type="binding site" evidence="2">
    <location>
        <position position="357"/>
    </location>
    <ligand>
        <name>Mn(2+)</name>
        <dbReference type="ChEBI" id="CHEBI:29035"/>
        <label>2</label>
    </ligand>
</feature>
<dbReference type="GO" id="GO:0016787">
    <property type="term" value="F:hydrolase activity"/>
    <property type="evidence" value="ECO:0007669"/>
    <property type="project" value="UniProtKB-KW"/>
</dbReference>
<name>A9KGK8_COXBN</name>
<dbReference type="PIRSF" id="PIRSF005962">
    <property type="entry name" value="Pept_M20D_amidohydro"/>
    <property type="match status" value="1"/>
</dbReference>
<organism evidence="4 5">
    <name type="scientific">Coxiella burnetii (strain Dugway 5J108-111)</name>
    <dbReference type="NCBI Taxonomy" id="434922"/>
    <lineage>
        <taxon>Bacteria</taxon>
        <taxon>Pseudomonadati</taxon>
        <taxon>Pseudomonadota</taxon>
        <taxon>Gammaproteobacteria</taxon>
        <taxon>Legionellales</taxon>
        <taxon>Coxiellaceae</taxon>
        <taxon>Coxiella</taxon>
    </lineage>
</organism>
<gene>
    <name evidence="4" type="ordered locus">CBUD_1720</name>
</gene>
<dbReference type="InterPro" id="IPR011650">
    <property type="entry name" value="Peptidase_M20_dimer"/>
</dbReference>
<dbReference type="AlphaFoldDB" id="A9KGK8"/>
<dbReference type="Pfam" id="PF01546">
    <property type="entry name" value="Peptidase_M20"/>
    <property type="match status" value="1"/>
</dbReference>
<dbReference type="HOGENOM" id="CLU_023257_1_1_6"/>
<feature type="binding site" evidence="2">
    <location>
        <position position="135"/>
    </location>
    <ligand>
        <name>Mn(2+)</name>
        <dbReference type="ChEBI" id="CHEBI:29035"/>
        <label>2</label>
    </ligand>
</feature>
<comment type="cofactor">
    <cofactor evidence="2">
        <name>Mn(2+)</name>
        <dbReference type="ChEBI" id="CHEBI:29035"/>
    </cofactor>
    <text evidence="2">The Mn(2+) ion enhances activity.</text>
</comment>
<feature type="domain" description="Peptidase M20 dimerisation" evidence="3">
    <location>
        <begin position="181"/>
        <end position="277"/>
    </location>
</feature>
<dbReference type="PANTHER" id="PTHR11014">
    <property type="entry name" value="PEPTIDASE M20 FAMILY MEMBER"/>
    <property type="match status" value="1"/>
</dbReference>
<dbReference type="RefSeq" id="WP_011997235.1">
    <property type="nucleotide sequence ID" value="NC_009727.1"/>
</dbReference>
<evidence type="ECO:0000256" key="1">
    <source>
        <dbReference type="ARBA" id="ARBA00022801"/>
    </source>
</evidence>
<evidence type="ECO:0000313" key="5">
    <source>
        <dbReference type="Proteomes" id="UP000008555"/>
    </source>
</evidence>
<feature type="binding site" evidence="2">
    <location>
        <position position="99"/>
    </location>
    <ligand>
        <name>Mn(2+)</name>
        <dbReference type="ChEBI" id="CHEBI:29035"/>
        <label>2</label>
    </ligand>
</feature>
<dbReference type="SUPFAM" id="SSF53187">
    <property type="entry name" value="Zn-dependent exopeptidases"/>
    <property type="match status" value="1"/>
</dbReference>